<name>A0A915DZZ6_9BILA</name>
<dbReference type="Proteomes" id="UP000887574">
    <property type="component" value="Unplaced"/>
</dbReference>
<proteinExistence type="predicted"/>
<sequence>MFYLFYLDELRSAEIARILDDIGGYSDEESVDQAEVNVRESANRQDFVQSNKENEMMYQRITDGCPARLHTNSNTGLVLKIVGKHSNHGISAAAIVLRQLTQQVKEACTTTMEHPSTIFNNVLSGVPEAVQAKLDKSAIRKVVQRKRKLVNSEPEVPNGLNFVVPDGYRTYRFGLNDPELFLLGDQVYENNNRLKL</sequence>
<organism evidence="1 2">
    <name type="scientific">Ditylenchus dipsaci</name>
    <dbReference type="NCBI Taxonomy" id="166011"/>
    <lineage>
        <taxon>Eukaryota</taxon>
        <taxon>Metazoa</taxon>
        <taxon>Ecdysozoa</taxon>
        <taxon>Nematoda</taxon>
        <taxon>Chromadorea</taxon>
        <taxon>Rhabditida</taxon>
        <taxon>Tylenchina</taxon>
        <taxon>Tylenchomorpha</taxon>
        <taxon>Sphaerularioidea</taxon>
        <taxon>Anguinidae</taxon>
        <taxon>Anguininae</taxon>
        <taxon>Ditylenchus</taxon>
    </lineage>
</organism>
<reference evidence="2" key="1">
    <citation type="submission" date="2022-11" db="UniProtKB">
        <authorList>
            <consortium name="WormBaseParasite"/>
        </authorList>
    </citation>
    <scope>IDENTIFICATION</scope>
</reference>
<protein>
    <submittedName>
        <fullName evidence="2">Uncharacterized protein</fullName>
    </submittedName>
</protein>
<accession>A0A915DZZ6</accession>
<dbReference type="WBParaSite" id="jg25482">
    <property type="protein sequence ID" value="jg25482"/>
    <property type="gene ID" value="jg25482"/>
</dbReference>
<evidence type="ECO:0000313" key="1">
    <source>
        <dbReference type="Proteomes" id="UP000887574"/>
    </source>
</evidence>
<keyword evidence="1" id="KW-1185">Reference proteome</keyword>
<dbReference type="AlphaFoldDB" id="A0A915DZZ6"/>
<evidence type="ECO:0000313" key="2">
    <source>
        <dbReference type="WBParaSite" id="jg25482"/>
    </source>
</evidence>